<evidence type="ECO:0008006" key="3">
    <source>
        <dbReference type="Google" id="ProtNLM"/>
    </source>
</evidence>
<dbReference type="PANTHER" id="PTHR35317">
    <property type="entry name" value="OS04G0629600 PROTEIN"/>
    <property type="match status" value="1"/>
</dbReference>
<comment type="caution">
    <text evidence="1">The sequence shown here is derived from an EMBL/GenBank/DDBJ whole genome shotgun (WGS) entry which is preliminary data.</text>
</comment>
<protein>
    <recommendedName>
        <fullName evidence="3">DUF4219 domain-containing protein</fullName>
    </recommendedName>
</protein>
<dbReference type="Proteomes" id="UP001159364">
    <property type="component" value="Linkage Group LG01"/>
</dbReference>
<dbReference type="AlphaFoldDB" id="A0AAV8U7I7"/>
<gene>
    <name evidence="1" type="ORF">K2173_020232</name>
</gene>
<dbReference type="PANTHER" id="PTHR35317:SF31">
    <property type="entry name" value="DUF4219 DOMAIN-CONTAINING PROTEIN"/>
    <property type="match status" value="1"/>
</dbReference>
<name>A0AAV8U7I7_9ROSI</name>
<proteinExistence type="predicted"/>
<dbReference type="Pfam" id="PF14223">
    <property type="entry name" value="Retrotran_gag_2"/>
    <property type="match status" value="1"/>
</dbReference>
<keyword evidence="2" id="KW-1185">Reference proteome</keyword>
<dbReference type="EMBL" id="JAIWQS010000001">
    <property type="protein sequence ID" value="KAJ8775228.1"/>
    <property type="molecule type" value="Genomic_DNA"/>
</dbReference>
<sequence length="204" mass="23509">MSTSNSATLLPPNFNGENYQVWIVKMKAHLKGIGLWQWVKEERKLPSLGNNPILNQKRAHEEEAAKGPRVLSIIFSAVSESVFTRIMTCETAKSAWDMLKELYQGNERMKKMQVLNLKRDFAALSMEEHESIQEYSYRLMTLVNKILLLGEDLSESKIVEKIFISLPEKFEAKLSSLEDSRDINDLTLYELLNALQAQEQRRAM</sequence>
<accession>A0AAV8U7I7</accession>
<organism evidence="1 2">
    <name type="scientific">Erythroxylum novogranatense</name>
    <dbReference type="NCBI Taxonomy" id="1862640"/>
    <lineage>
        <taxon>Eukaryota</taxon>
        <taxon>Viridiplantae</taxon>
        <taxon>Streptophyta</taxon>
        <taxon>Embryophyta</taxon>
        <taxon>Tracheophyta</taxon>
        <taxon>Spermatophyta</taxon>
        <taxon>Magnoliopsida</taxon>
        <taxon>eudicotyledons</taxon>
        <taxon>Gunneridae</taxon>
        <taxon>Pentapetalae</taxon>
        <taxon>rosids</taxon>
        <taxon>fabids</taxon>
        <taxon>Malpighiales</taxon>
        <taxon>Erythroxylaceae</taxon>
        <taxon>Erythroxylum</taxon>
    </lineage>
</organism>
<reference evidence="1 2" key="1">
    <citation type="submission" date="2021-09" db="EMBL/GenBank/DDBJ databases">
        <title>Genomic insights and catalytic innovation underlie evolution of tropane alkaloids biosynthesis.</title>
        <authorList>
            <person name="Wang Y.-J."/>
            <person name="Tian T."/>
            <person name="Huang J.-P."/>
            <person name="Huang S.-X."/>
        </authorList>
    </citation>
    <scope>NUCLEOTIDE SEQUENCE [LARGE SCALE GENOMIC DNA]</scope>
    <source>
        <strain evidence="1">KIB-2018</strain>
        <tissue evidence="1">Leaf</tissue>
    </source>
</reference>
<evidence type="ECO:0000313" key="1">
    <source>
        <dbReference type="EMBL" id="KAJ8775228.1"/>
    </source>
</evidence>
<evidence type="ECO:0000313" key="2">
    <source>
        <dbReference type="Proteomes" id="UP001159364"/>
    </source>
</evidence>